<evidence type="ECO:0000313" key="4">
    <source>
        <dbReference type="EMBL" id="POR38860.1"/>
    </source>
</evidence>
<dbReference type="Gene3D" id="1.10.510.10">
    <property type="entry name" value="Transferase(Phosphotransferase) domain 1"/>
    <property type="match status" value="1"/>
</dbReference>
<feature type="compositionally biased region" description="Polar residues" evidence="2">
    <location>
        <begin position="217"/>
        <end position="227"/>
    </location>
</feature>
<dbReference type="Proteomes" id="UP000237481">
    <property type="component" value="Unassembled WGS sequence"/>
</dbReference>
<dbReference type="Gene3D" id="3.30.200.20">
    <property type="entry name" value="Phosphorylase Kinase, domain 1"/>
    <property type="match status" value="1"/>
</dbReference>
<dbReference type="GO" id="GO:0005524">
    <property type="term" value="F:ATP binding"/>
    <property type="evidence" value="ECO:0007669"/>
    <property type="project" value="UniProtKB-UniRule"/>
</dbReference>
<dbReference type="PROSITE" id="PS50011">
    <property type="entry name" value="PROTEIN_KINASE_DOM"/>
    <property type="match status" value="1"/>
</dbReference>
<dbReference type="EMBL" id="PKSG01000095">
    <property type="protein sequence ID" value="POR38860.1"/>
    <property type="molecule type" value="Genomic_DNA"/>
</dbReference>
<proteinExistence type="predicted"/>
<dbReference type="Pfam" id="PF17110">
    <property type="entry name" value="TFB6"/>
    <property type="match status" value="1"/>
</dbReference>
<keyword evidence="5" id="KW-1185">Reference proteome</keyword>
<dbReference type="InterPro" id="IPR031349">
    <property type="entry name" value="Tfb6"/>
</dbReference>
<dbReference type="InterPro" id="IPR011009">
    <property type="entry name" value="Kinase-like_dom_sf"/>
</dbReference>
<dbReference type="InterPro" id="IPR000719">
    <property type="entry name" value="Prot_kinase_dom"/>
</dbReference>
<reference evidence="4 5" key="1">
    <citation type="submission" date="2018-01" db="EMBL/GenBank/DDBJ databases">
        <title>Harnessing the power of phylogenomics to disentangle the directionality and signatures of interkingdom host jumping in the parasitic fungal genus Tolypocladium.</title>
        <authorList>
            <person name="Quandt C.A."/>
            <person name="Patterson W."/>
            <person name="Spatafora J.W."/>
        </authorList>
    </citation>
    <scope>NUCLEOTIDE SEQUENCE [LARGE SCALE GENOMIC DNA]</scope>
    <source>
        <strain evidence="4 5">NRBC 100945</strain>
    </source>
</reference>
<accession>A0A2S4L8U5</accession>
<gene>
    <name evidence="4" type="ORF">TPAR_00948</name>
</gene>
<keyword evidence="1" id="KW-0067">ATP-binding</keyword>
<feature type="binding site" evidence="1">
    <location>
        <position position="432"/>
    </location>
    <ligand>
        <name>ATP</name>
        <dbReference type="ChEBI" id="CHEBI:30616"/>
    </ligand>
</feature>
<sequence length="824" mass="90894">MAEQSTYAQSGGFFPEAGLPSPAPSASSTRSTSGLPHPRQSSLRPGSNKEGMVRRYAEERLLNTSRRYVKKFGNPDPADTVVGFHNFGQVCRELDGIVNVLWLSGTPGLQIPFLLRLASDFTQYVRSFPPAPRATFALLGKLDHCFASILSGQDIDSKETLPGFENGLRAGMTVTDMVRCRSLVEQTRVLMVEILSGAVDEEEDDDDETDTDYDAVASNNNGGQTSAPWDIDEEQLHMDSARIYENTIVQLGVRLGDSIVSENVPSNDVVCSSPSPEAEPTSMRHLGTVSTVARTLAAQQPSVHSVVKAARLANPAYEAVLETMSGNAEPGIQAASPRPASEKASAKRAFPGGRGSPDSFIRTTSQGTFLNGVKDGLENLEDYQEGGYHPIHLGDYLGAEERYRVTHKLGHGGFGTVWLCRDERDSKYVAVKVMTADMTDKDLRDLALERLDRSEPGPEYIAIPQAHFSLDGPNGTHRCIVLPVLGQCISPDLWHDMENPAPVLRRMCQQAAQALGFLHSRGICHGGQICWTVMSLSLATSLVANSSHVDFRPANILLKVNNLDHLSEEDLISLLGQPEETDVLMESESDELPPSTPEYLVGKADLSRLGAEYLTNDICIIDFGESFPISSPPPNLGIPENYLPPEILLEDDLFDDGEQDDEELGDEGSKGMEPRGNFSELIGPATDMWALGCTLFEIRQQIPLFYMIYDRDELLAEMVGFFGKPPQDMWDKWQHRGAHLNEDGKPLAEGKSAHTLEIALNHELGLIERDTKGNSSKKSFHTPEEEQKLLGDLLYKIFRYEPSERPSVEEVMEHEWFKLEPRLQ</sequence>
<evidence type="ECO:0000313" key="5">
    <source>
        <dbReference type="Proteomes" id="UP000237481"/>
    </source>
</evidence>
<protein>
    <recommendedName>
        <fullName evidence="3">Protein kinase domain-containing protein</fullName>
    </recommendedName>
</protein>
<feature type="region of interest" description="Disordered" evidence="2">
    <location>
        <begin position="198"/>
        <end position="228"/>
    </location>
</feature>
<dbReference type="PANTHER" id="PTHR37781:SF1">
    <property type="entry name" value="ADR380WP"/>
    <property type="match status" value="1"/>
</dbReference>
<dbReference type="PANTHER" id="PTHR37781">
    <property type="entry name" value="TFIIH COMPLEX SUBUNIT"/>
    <property type="match status" value="1"/>
</dbReference>
<evidence type="ECO:0000259" key="3">
    <source>
        <dbReference type="PROSITE" id="PS50011"/>
    </source>
</evidence>
<name>A0A2S4L8U5_9HYPO</name>
<dbReference type="AlphaFoldDB" id="A0A2S4L8U5"/>
<feature type="region of interest" description="Disordered" evidence="2">
    <location>
        <begin position="329"/>
        <end position="364"/>
    </location>
</feature>
<dbReference type="InterPro" id="IPR017441">
    <property type="entry name" value="Protein_kinase_ATP_BS"/>
</dbReference>
<evidence type="ECO:0000256" key="2">
    <source>
        <dbReference type="SAM" id="MobiDB-lite"/>
    </source>
</evidence>
<dbReference type="OrthoDB" id="5420410at2759"/>
<feature type="compositionally biased region" description="Low complexity" evidence="2">
    <location>
        <begin position="18"/>
        <end position="36"/>
    </location>
</feature>
<organism evidence="4 5">
    <name type="scientific">Tolypocladium paradoxum</name>
    <dbReference type="NCBI Taxonomy" id="94208"/>
    <lineage>
        <taxon>Eukaryota</taxon>
        <taxon>Fungi</taxon>
        <taxon>Dikarya</taxon>
        <taxon>Ascomycota</taxon>
        <taxon>Pezizomycotina</taxon>
        <taxon>Sordariomycetes</taxon>
        <taxon>Hypocreomycetidae</taxon>
        <taxon>Hypocreales</taxon>
        <taxon>Ophiocordycipitaceae</taxon>
        <taxon>Tolypocladium</taxon>
    </lineage>
</organism>
<dbReference type="GO" id="GO:0005675">
    <property type="term" value="C:transcription factor TFIIH holo complex"/>
    <property type="evidence" value="ECO:0007669"/>
    <property type="project" value="TreeGrafter"/>
</dbReference>
<comment type="caution">
    <text evidence="4">The sequence shown here is derived from an EMBL/GenBank/DDBJ whole genome shotgun (WGS) entry which is preliminary data.</text>
</comment>
<evidence type="ECO:0000256" key="1">
    <source>
        <dbReference type="PROSITE-ProRule" id="PRU10141"/>
    </source>
</evidence>
<feature type="region of interest" description="Disordered" evidence="2">
    <location>
        <begin position="1"/>
        <end position="50"/>
    </location>
</feature>
<feature type="domain" description="Protein kinase" evidence="3">
    <location>
        <begin position="403"/>
        <end position="817"/>
    </location>
</feature>
<feature type="compositionally biased region" description="Acidic residues" evidence="2">
    <location>
        <begin position="199"/>
        <end position="213"/>
    </location>
</feature>
<dbReference type="PROSITE" id="PS00107">
    <property type="entry name" value="PROTEIN_KINASE_ATP"/>
    <property type="match status" value="1"/>
</dbReference>
<dbReference type="SUPFAM" id="SSF56112">
    <property type="entry name" value="Protein kinase-like (PK-like)"/>
    <property type="match status" value="1"/>
</dbReference>
<keyword evidence="1" id="KW-0547">Nucleotide-binding</keyword>
<dbReference type="GO" id="GO:0004672">
    <property type="term" value="F:protein kinase activity"/>
    <property type="evidence" value="ECO:0007669"/>
    <property type="project" value="InterPro"/>
</dbReference>
<dbReference type="SMART" id="SM00220">
    <property type="entry name" value="S_TKc"/>
    <property type="match status" value="1"/>
</dbReference>